<comment type="caution">
    <text evidence="1">The sequence shown here is derived from an EMBL/GenBank/DDBJ whole genome shotgun (WGS) entry which is preliminary data.</text>
</comment>
<name>A0ABS1TEH0_9CLOT</name>
<protein>
    <submittedName>
        <fullName evidence="1">2'-5' RNA ligase family protein</fullName>
    </submittedName>
</protein>
<accession>A0ABS1TEH0</accession>
<dbReference type="SUPFAM" id="SSF55144">
    <property type="entry name" value="LigT-like"/>
    <property type="match status" value="1"/>
</dbReference>
<dbReference type="Pfam" id="PF13563">
    <property type="entry name" value="2_5_RNA_ligase2"/>
    <property type="match status" value="1"/>
</dbReference>
<keyword evidence="1" id="KW-0436">Ligase</keyword>
<dbReference type="Gene3D" id="3.90.1140.10">
    <property type="entry name" value="Cyclic phosphodiesterase"/>
    <property type="match status" value="1"/>
</dbReference>
<gene>
    <name evidence="1" type="ORF">JK636_18425</name>
</gene>
<dbReference type="PANTHER" id="PTHR40037">
    <property type="entry name" value="PHOSPHOESTERASE YJCG-RELATED"/>
    <property type="match status" value="1"/>
</dbReference>
<dbReference type="InterPro" id="IPR050580">
    <property type="entry name" value="2H_phosphoesterase_YjcG-like"/>
</dbReference>
<dbReference type="Proteomes" id="UP000632377">
    <property type="component" value="Unassembled WGS sequence"/>
</dbReference>
<dbReference type="InterPro" id="IPR009097">
    <property type="entry name" value="Cyclic_Pdiesterase"/>
</dbReference>
<evidence type="ECO:0000313" key="1">
    <source>
        <dbReference type="EMBL" id="MBL4937690.1"/>
    </source>
</evidence>
<evidence type="ECO:0000313" key="2">
    <source>
        <dbReference type="Proteomes" id="UP000632377"/>
    </source>
</evidence>
<proteinExistence type="predicted"/>
<reference evidence="1 2" key="1">
    <citation type="submission" date="2021-01" db="EMBL/GenBank/DDBJ databases">
        <title>Genome public.</title>
        <authorList>
            <person name="Liu C."/>
            <person name="Sun Q."/>
        </authorList>
    </citation>
    <scope>NUCLEOTIDE SEQUENCE [LARGE SCALE GENOMIC DNA]</scope>
    <source>
        <strain evidence="1 2">YIM B02515</strain>
    </source>
</reference>
<keyword evidence="2" id="KW-1185">Reference proteome</keyword>
<dbReference type="RefSeq" id="WP_202750439.1">
    <property type="nucleotide sequence ID" value="NZ_JAESWC010000015.1"/>
</dbReference>
<dbReference type="PANTHER" id="PTHR40037:SF1">
    <property type="entry name" value="PHOSPHOESTERASE SAOUHSC_00951-RELATED"/>
    <property type="match status" value="1"/>
</dbReference>
<dbReference type="GO" id="GO:0016874">
    <property type="term" value="F:ligase activity"/>
    <property type="evidence" value="ECO:0007669"/>
    <property type="project" value="UniProtKB-KW"/>
</dbReference>
<organism evidence="1 2">
    <name type="scientific">Clostridium rhizosphaerae</name>
    <dbReference type="NCBI Taxonomy" id="2803861"/>
    <lineage>
        <taxon>Bacteria</taxon>
        <taxon>Bacillati</taxon>
        <taxon>Bacillota</taxon>
        <taxon>Clostridia</taxon>
        <taxon>Eubacteriales</taxon>
        <taxon>Clostridiaceae</taxon>
        <taxon>Clostridium</taxon>
    </lineage>
</organism>
<dbReference type="EMBL" id="JAESWC010000015">
    <property type="protein sequence ID" value="MBL4937690.1"/>
    <property type="molecule type" value="Genomic_DNA"/>
</dbReference>
<sequence>MIKRCIMIFPHFESGHVIDEIREKYDPLANHVRPHITVVFPFESNITSEMLKEHIINVLSEFKPFELVISGITPSINFGRYLFLNVAKGSEEIIKIHRKLYTGVLEEYYPKWLIGNKFMPHMTVGNLEDEEAFKRAINDTKHFSDSFKTIVNKVSVEIIDENEDSIIENDISF</sequence>